<keyword evidence="4 8" id="KW-0479">Metal-binding</keyword>
<dbReference type="InterPro" id="IPR036396">
    <property type="entry name" value="Cyt_P450_sf"/>
</dbReference>
<dbReference type="OMA" id="RICVHEM"/>
<gene>
    <name evidence="11" type="ORF">ZOSMA_24G00690</name>
</gene>
<sequence>MEIFSFLSMEDNKNPFFFIFSTLFIVFLSLIIWSYLKRFRQSLPPGPLGVPLLGNLPFIDPQLHFYFTGLAKKYGPIISTYLGLKLVVVVSSSSLVREVLRDKDAIFANRDVPVSAYNLMYGGEDIAFTPNCPKLTMMRKVTTQELLGGATLQTVQGLRKMEVRAMIKRVKKKEGEITDMSVEIFTTMFKVITSMLWGGGTDEKGGEASVQDLTEFKDVISDMAVLSGKPDLSDFFPFLEWMDLQGVKKEAKFLNKRFDGIFEQILSGKVSNDGKDFLDVLMQIEKRGDENGITKNNIKAILLDFVTAGTDTTSSTIEFAVCEMLRNPDIMNKVQEELDRVVGSDTIVEERHISDLHYLYAVFEETLRLYPPIPFLIPHSNSEASNIGGYNIPARTRILINVWSIHRDPQVWEDPLVFKPERFIKDGGGKTYKTSDFKYFPFGSGRRMCVGMVMAHKMFMYVMASLLHSFNLRMPEGHQLDFTQKFGMVLQKKTPLQIIPSKRLSKIQLYD</sequence>
<keyword evidence="10" id="KW-0472">Membrane</keyword>
<keyword evidence="12" id="KW-1185">Reference proteome</keyword>
<keyword evidence="10" id="KW-0812">Transmembrane</keyword>
<protein>
    <recommendedName>
        <fullName evidence="13">Cytochrome P450</fullName>
    </recommendedName>
</protein>
<keyword evidence="7 9" id="KW-0503">Monooxygenase</keyword>
<comment type="similarity">
    <text evidence="2 9">Belongs to the cytochrome P450 family.</text>
</comment>
<dbReference type="InterPro" id="IPR001128">
    <property type="entry name" value="Cyt_P450"/>
</dbReference>
<evidence type="ECO:0000256" key="9">
    <source>
        <dbReference type="RuleBase" id="RU000461"/>
    </source>
</evidence>
<name>A0A0K9PG46_ZOSMR</name>
<dbReference type="AlphaFoldDB" id="A0A0K9PG46"/>
<evidence type="ECO:0000256" key="7">
    <source>
        <dbReference type="ARBA" id="ARBA00023033"/>
    </source>
</evidence>
<dbReference type="Pfam" id="PF00067">
    <property type="entry name" value="p450"/>
    <property type="match status" value="1"/>
</dbReference>
<reference evidence="12" key="1">
    <citation type="journal article" date="2016" name="Nature">
        <title>The genome of the seagrass Zostera marina reveals angiosperm adaptation to the sea.</title>
        <authorList>
            <person name="Olsen J.L."/>
            <person name="Rouze P."/>
            <person name="Verhelst B."/>
            <person name="Lin Y.-C."/>
            <person name="Bayer T."/>
            <person name="Collen J."/>
            <person name="Dattolo E."/>
            <person name="De Paoli E."/>
            <person name="Dittami S."/>
            <person name="Maumus F."/>
            <person name="Michel G."/>
            <person name="Kersting A."/>
            <person name="Lauritano C."/>
            <person name="Lohaus R."/>
            <person name="Toepel M."/>
            <person name="Tonon T."/>
            <person name="Vanneste K."/>
            <person name="Amirebrahimi M."/>
            <person name="Brakel J."/>
            <person name="Bostroem C."/>
            <person name="Chovatia M."/>
            <person name="Grimwood J."/>
            <person name="Jenkins J.W."/>
            <person name="Jueterbock A."/>
            <person name="Mraz A."/>
            <person name="Stam W.T."/>
            <person name="Tice H."/>
            <person name="Bornberg-Bauer E."/>
            <person name="Green P.J."/>
            <person name="Pearson G.A."/>
            <person name="Procaccini G."/>
            <person name="Duarte C.M."/>
            <person name="Schmutz J."/>
            <person name="Reusch T.B.H."/>
            <person name="Van de Peer Y."/>
        </authorList>
    </citation>
    <scope>NUCLEOTIDE SEQUENCE [LARGE SCALE GENOMIC DNA]</scope>
    <source>
        <strain evidence="12">cv. Finnish</strain>
    </source>
</reference>
<evidence type="ECO:0000313" key="12">
    <source>
        <dbReference type="Proteomes" id="UP000036987"/>
    </source>
</evidence>
<keyword evidence="10" id="KW-1133">Transmembrane helix</keyword>
<dbReference type="FunFam" id="1.10.630.10:FF:000126">
    <property type="entry name" value="Predicted protein"/>
    <property type="match status" value="1"/>
</dbReference>
<keyword evidence="5 9" id="KW-0560">Oxidoreductase</keyword>
<evidence type="ECO:0000256" key="6">
    <source>
        <dbReference type="ARBA" id="ARBA00023004"/>
    </source>
</evidence>
<dbReference type="PRINTS" id="PR00463">
    <property type="entry name" value="EP450I"/>
</dbReference>
<proteinExistence type="inferred from homology"/>
<dbReference type="PANTHER" id="PTHR47951">
    <property type="entry name" value="OS08G0547900 PROTEIN"/>
    <property type="match status" value="1"/>
</dbReference>
<comment type="cofactor">
    <cofactor evidence="1 8">
        <name>heme</name>
        <dbReference type="ChEBI" id="CHEBI:30413"/>
    </cofactor>
</comment>
<dbReference type="PROSITE" id="PS00086">
    <property type="entry name" value="CYTOCHROME_P450"/>
    <property type="match status" value="1"/>
</dbReference>
<dbReference type="PANTHER" id="PTHR47951:SF3">
    <property type="entry name" value="CYTOCHROME P450, FAMILY 706, SUBFAMILY A, POLYPEPTIDE 4"/>
    <property type="match status" value="1"/>
</dbReference>
<dbReference type="OrthoDB" id="6764281at2759"/>
<evidence type="ECO:0000256" key="5">
    <source>
        <dbReference type="ARBA" id="ARBA00023002"/>
    </source>
</evidence>
<evidence type="ECO:0000256" key="4">
    <source>
        <dbReference type="ARBA" id="ARBA00022723"/>
    </source>
</evidence>
<evidence type="ECO:0000256" key="8">
    <source>
        <dbReference type="PIRSR" id="PIRSR602401-1"/>
    </source>
</evidence>
<dbReference type="SUPFAM" id="SSF48264">
    <property type="entry name" value="Cytochrome P450"/>
    <property type="match status" value="1"/>
</dbReference>
<dbReference type="GO" id="GO:0005506">
    <property type="term" value="F:iron ion binding"/>
    <property type="evidence" value="ECO:0007669"/>
    <property type="project" value="InterPro"/>
</dbReference>
<feature type="transmembrane region" description="Helical" evidence="10">
    <location>
        <begin position="16"/>
        <end position="36"/>
    </location>
</feature>
<keyword evidence="6 8" id="KW-0408">Iron</keyword>
<comment type="caution">
    <text evidence="11">The sequence shown here is derived from an EMBL/GenBank/DDBJ whole genome shotgun (WGS) entry which is preliminary data.</text>
</comment>
<feature type="binding site" description="axial binding residue" evidence="8">
    <location>
        <position position="449"/>
    </location>
    <ligand>
        <name>heme</name>
        <dbReference type="ChEBI" id="CHEBI:30413"/>
    </ligand>
    <ligandPart>
        <name>Fe</name>
        <dbReference type="ChEBI" id="CHEBI:18248"/>
    </ligandPart>
</feature>
<organism evidence="11 12">
    <name type="scientific">Zostera marina</name>
    <name type="common">Eelgrass</name>
    <dbReference type="NCBI Taxonomy" id="29655"/>
    <lineage>
        <taxon>Eukaryota</taxon>
        <taxon>Viridiplantae</taxon>
        <taxon>Streptophyta</taxon>
        <taxon>Embryophyta</taxon>
        <taxon>Tracheophyta</taxon>
        <taxon>Spermatophyta</taxon>
        <taxon>Magnoliopsida</taxon>
        <taxon>Liliopsida</taxon>
        <taxon>Zosteraceae</taxon>
        <taxon>Zostera</taxon>
    </lineage>
</organism>
<dbReference type="Proteomes" id="UP000036987">
    <property type="component" value="Unassembled WGS sequence"/>
</dbReference>
<dbReference type="GO" id="GO:0020037">
    <property type="term" value="F:heme binding"/>
    <property type="evidence" value="ECO:0007669"/>
    <property type="project" value="InterPro"/>
</dbReference>
<evidence type="ECO:0008006" key="13">
    <source>
        <dbReference type="Google" id="ProtNLM"/>
    </source>
</evidence>
<dbReference type="Gene3D" id="1.10.630.10">
    <property type="entry name" value="Cytochrome P450"/>
    <property type="match status" value="1"/>
</dbReference>
<evidence type="ECO:0000256" key="10">
    <source>
        <dbReference type="SAM" id="Phobius"/>
    </source>
</evidence>
<evidence type="ECO:0000256" key="2">
    <source>
        <dbReference type="ARBA" id="ARBA00010617"/>
    </source>
</evidence>
<dbReference type="PRINTS" id="PR00385">
    <property type="entry name" value="P450"/>
</dbReference>
<evidence type="ECO:0000256" key="1">
    <source>
        <dbReference type="ARBA" id="ARBA00001971"/>
    </source>
</evidence>
<dbReference type="STRING" id="29655.A0A0K9PG46"/>
<evidence type="ECO:0000256" key="3">
    <source>
        <dbReference type="ARBA" id="ARBA00022617"/>
    </source>
</evidence>
<accession>A0A0K9PG46</accession>
<dbReference type="GO" id="GO:0016709">
    <property type="term" value="F:oxidoreductase activity, acting on paired donors, with incorporation or reduction of molecular oxygen, NAD(P)H as one donor, and incorporation of one atom of oxygen"/>
    <property type="evidence" value="ECO:0000318"/>
    <property type="project" value="GO_Central"/>
</dbReference>
<dbReference type="GO" id="GO:0016020">
    <property type="term" value="C:membrane"/>
    <property type="evidence" value="ECO:0000318"/>
    <property type="project" value="GO_Central"/>
</dbReference>
<dbReference type="InterPro" id="IPR002401">
    <property type="entry name" value="Cyt_P450_E_grp-I"/>
</dbReference>
<evidence type="ECO:0000313" key="11">
    <source>
        <dbReference type="EMBL" id="KMZ68048.1"/>
    </source>
</evidence>
<keyword evidence="3 8" id="KW-0349">Heme</keyword>
<dbReference type="EMBL" id="LFYR01000864">
    <property type="protein sequence ID" value="KMZ68048.1"/>
    <property type="molecule type" value="Genomic_DNA"/>
</dbReference>
<dbReference type="InterPro" id="IPR017972">
    <property type="entry name" value="Cyt_P450_CS"/>
</dbReference>